<proteinExistence type="predicted"/>
<dbReference type="EMBL" id="NVUU01000040">
    <property type="protein sequence ID" value="PCI94352.1"/>
    <property type="molecule type" value="Genomic_DNA"/>
</dbReference>
<gene>
    <name evidence="3" type="ORF">COB11_03920</name>
</gene>
<organism evidence="3 4">
    <name type="scientific">Aerophobetes bacterium</name>
    <dbReference type="NCBI Taxonomy" id="2030807"/>
    <lineage>
        <taxon>Bacteria</taxon>
        <taxon>Candidatus Aerophobota</taxon>
    </lineage>
</organism>
<dbReference type="AlphaFoldDB" id="A0A2A4YHJ9"/>
<feature type="chain" id="PRO_5012472572" evidence="2">
    <location>
        <begin position="22"/>
        <end position="168"/>
    </location>
</feature>
<sequence>MSKKFFLFVFSSALFFGSLESASVKILNDTPFPLSALIMSQNGKILGRQAVDTQKQMVWQNSNLQSQNSSQAPFTVIFHCADGSVYGTVTGVSSAGMVMASTAHGNRFCKPVKKKDKTGRQGQSEQSEDLNEKEQQQLKEYFKEKPDPEVQFKPKPINPQQWSDQDRF</sequence>
<name>A0A2A4YHJ9_UNCAE</name>
<protein>
    <submittedName>
        <fullName evidence="3">Uncharacterized protein</fullName>
    </submittedName>
</protein>
<evidence type="ECO:0000313" key="4">
    <source>
        <dbReference type="Proteomes" id="UP000217838"/>
    </source>
</evidence>
<accession>A0A2A4YHJ9</accession>
<comment type="caution">
    <text evidence="3">The sequence shown here is derived from an EMBL/GenBank/DDBJ whole genome shotgun (WGS) entry which is preliminary data.</text>
</comment>
<evidence type="ECO:0000313" key="3">
    <source>
        <dbReference type="EMBL" id="PCI94352.1"/>
    </source>
</evidence>
<feature type="signal peptide" evidence="2">
    <location>
        <begin position="1"/>
        <end position="21"/>
    </location>
</feature>
<feature type="compositionally biased region" description="Polar residues" evidence="1">
    <location>
        <begin position="158"/>
        <end position="168"/>
    </location>
</feature>
<feature type="region of interest" description="Disordered" evidence="1">
    <location>
        <begin position="109"/>
        <end position="168"/>
    </location>
</feature>
<evidence type="ECO:0000256" key="1">
    <source>
        <dbReference type="SAM" id="MobiDB-lite"/>
    </source>
</evidence>
<evidence type="ECO:0000256" key="2">
    <source>
        <dbReference type="SAM" id="SignalP"/>
    </source>
</evidence>
<reference evidence="4" key="1">
    <citation type="submission" date="2017-08" db="EMBL/GenBank/DDBJ databases">
        <title>A dynamic microbial community with high functional redundancy inhabits the cold, oxic subseafloor aquifer.</title>
        <authorList>
            <person name="Tully B.J."/>
            <person name="Wheat C.G."/>
            <person name="Glazer B.T."/>
            <person name="Huber J.A."/>
        </authorList>
    </citation>
    <scope>NUCLEOTIDE SEQUENCE [LARGE SCALE GENOMIC DNA]</scope>
</reference>
<feature type="compositionally biased region" description="Basic and acidic residues" evidence="1">
    <location>
        <begin position="130"/>
        <end position="152"/>
    </location>
</feature>
<keyword evidence="2" id="KW-0732">Signal</keyword>
<dbReference type="Proteomes" id="UP000217838">
    <property type="component" value="Unassembled WGS sequence"/>
</dbReference>